<dbReference type="Proteomes" id="UP000291469">
    <property type="component" value="Chromosome"/>
</dbReference>
<accession>A0A411YKK5</accession>
<dbReference type="EMBL" id="CP036402">
    <property type="protein sequence ID" value="QBI21732.1"/>
    <property type="molecule type" value="Genomic_DNA"/>
</dbReference>
<dbReference type="KEGG" id="erz:ER308_20650"/>
<dbReference type="OrthoDB" id="3577600at2"/>
<feature type="transmembrane region" description="Helical" evidence="1">
    <location>
        <begin position="83"/>
        <end position="103"/>
    </location>
</feature>
<dbReference type="InterPro" id="IPR007403">
    <property type="entry name" value="DUF456"/>
</dbReference>
<reference evidence="2 3" key="1">
    <citation type="submission" date="2019-01" db="EMBL/GenBank/DDBJ databases">
        <title>Egibacter rhizosphaerae EGI 80759T.</title>
        <authorList>
            <person name="Chen D.-D."/>
            <person name="Tian Y."/>
            <person name="Jiao J.-Y."/>
            <person name="Zhang X.-T."/>
            <person name="Zhang Y.-G."/>
            <person name="Zhang Y."/>
            <person name="Xiao M."/>
            <person name="Shu W.-S."/>
            <person name="Li W.-J."/>
        </authorList>
    </citation>
    <scope>NUCLEOTIDE SEQUENCE [LARGE SCALE GENOMIC DNA]</scope>
    <source>
        <strain evidence="2 3">EGI 80759</strain>
    </source>
</reference>
<feature type="transmembrane region" description="Helical" evidence="1">
    <location>
        <begin position="50"/>
        <end position="71"/>
    </location>
</feature>
<sequence>MEQLATIAVAIAMALGLAMTVVPVIPGLLIVWLGAAAYGLTVGFGTTGGWLFAAITLCALAGFAASFLLPARGGIAAGAPSGLLLASGLGAVVGAIVLPVLGLPLGGLAGAWLRARLATGQAQEATRVVIGMLRGMGLAALAELAAGSVMVALWIGWVLVG</sequence>
<dbReference type="Pfam" id="PF04306">
    <property type="entry name" value="DUF456"/>
    <property type="match status" value="1"/>
</dbReference>
<organism evidence="2 3">
    <name type="scientific">Egibacter rhizosphaerae</name>
    <dbReference type="NCBI Taxonomy" id="1670831"/>
    <lineage>
        <taxon>Bacteria</taxon>
        <taxon>Bacillati</taxon>
        <taxon>Actinomycetota</taxon>
        <taxon>Nitriliruptoria</taxon>
        <taxon>Egibacterales</taxon>
        <taxon>Egibacteraceae</taxon>
        <taxon>Egibacter</taxon>
    </lineage>
</organism>
<evidence type="ECO:0000313" key="3">
    <source>
        <dbReference type="Proteomes" id="UP000291469"/>
    </source>
</evidence>
<keyword evidence="3" id="KW-1185">Reference proteome</keyword>
<dbReference type="RefSeq" id="WP_131156724.1">
    <property type="nucleotide sequence ID" value="NZ_CP036402.1"/>
</dbReference>
<keyword evidence="1" id="KW-0812">Transmembrane</keyword>
<keyword evidence="1" id="KW-1133">Transmembrane helix</keyword>
<evidence type="ECO:0000313" key="2">
    <source>
        <dbReference type="EMBL" id="QBI21732.1"/>
    </source>
</evidence>
<feature type="transmembrane region" description="Helical" evidence="1">
    <location>
        <begin position="138"/>
        <end position="160"/>
    </location>
</feature>
<keyword evidence="1" id="KW-0472">Membrane</keyword>
<protein>
    <submittedName>
        <fullName evidence="2">DUF456 domain-containing protein</fullName>
    </submittedName>
</protein>
<gene>
    <name evidence="2" type="ORF">ER308_20650</name>
</gene>
<feature type="transmembrane region" description="Helical" evidence="1">
    <location>
        <begin position="7"/>
        <end position="38"/>
    </location>
</feature>
<name>A0A411YKK5_9ACTN</name>
<proteinExistence type="predicted"/>
<dbReference type="AlphaFoldDB" id="A0A411YKK5"/>
<evidence type="ECO:0000256" key="1">
    <source>
        <dbReference type="SAM" id="Phobius"/>
    </source>
</evidence>